<keyword evidence="1 7" id="KW-0479">Metal-binding</keyword>
<keyword evidence="2 7" id="KW-0227">DNA damage</keyword>
<evidence type="ECO:0000256" key="7">
    <source>
        <dbReference type="HAMAP-Rule" id="MF_00017"/>
    </source>
</evidence>
<comment type="similarity">
    <text evidence="7">Belongs to the RecR family.</text>
</comment>
<dbReference type="Proteomes" id="UP000190121">
    <property type="component" value="Unassembled WGS sequence"/>
</dbReference>
<sequence length="207" mass="23261">MESKYSSKWLEKAVDQLSLLPGIGRKTALRLALYILRKPDSFAHLLGTSIKELKDNIIYCRRCHNISDTELCPICSSPQRDSSVVCVVESIRDVMAIERTAQYKGLYHVLGGIISPIDGISPNDLEIDSLVERIPAENIQEVILAISPTMEGDTTNFYIYRRLSPFNIKISLLSRGVAMGDELEYTDDVTLARAIRDRSDFSQSFQS</sequence>
<dbReference type="Pfam" id="PF02132">
    <property type="entry name" value="RecR_ZnF"/>
    <property type="match status" value="1"/>
</dbReference>
<dbReference type="EMBL" id="FUXE01000006">
    <property type="protein sequence ID" value="SJZ66172.1"/>
    <property type="molecule type" value="Genomic_DNA"/>
</dbReference>
<dbReference type="OrthoDB" id="9802672at2"/>
<organism evidence="9 10">
    <name type="scientific">Porphyromonas circumdentaria</name>
    <dbReference type="NCBI Taxonomy" id="29524"/>
    <lineage>
        <taxon>Bacteria</taxon>
        <taxon>Pseudomonadati</taxon>
        <taxon>Bacteroidota</taxon>
        <taxon>Bacteroidia</taxon>
        <taxon>Bacteroidales</taxon>
        <taxon>Porphyromonadaceae</taxon>
        <taxon>Porphyromonas</taxon>
    </lineage>
</organism>
<dbReference type="SUPFAM" id="SSF111304">
    <property type="entry name" value="Recombination protein RecR"/>
    <property type="match status" value="1"/>
</dbReference>
<comment type="function">
    <text evidence="7">May play a role in DNA repair. It seems to be involved in an RecBC-independent recombinational process of DNA repair. It may act with RecF and RecO.</text>
</comment>
<dbReference type="STRING" id="29524.SAMN02745171_00770"/>
<dbReference type="CDD" id="cd01025">
    <property type="entry name" value="TOPRIM_recR"/>
    <property type="match status" value="1"/>
</dbReference>
<dbReference type="Gene3D" id="3.40.1360.10">
    <property type="match status" value="1"/>
</dbReference>
<dbReference type="HAMAP" id="MF_00017">
    <property type="entry name" value="RecR"/>
    <property type="match status" value="1"/>
</dbReference>
<dbReference type="InterPro" id="IPR015967">
    <property type="entry name" value="Rcmb_RecR_Znf"/>
</dbReference>
<keyword evidence="5 7" id="KW-0233">DNA recombination</keyword>
<dbReference type="GO" id="GO:0003677">
    <property type="term" value="F:DNA binding"/>
    <property type="evidence" value="ECO:0007669"/>
    <property type="project" value="UniProtKB-UniRule"/>
</dbReference>
<evidence type="ECO:0000259" key="8">
    <source>
        <dbReference type="PROSITE" id="PS50880"/>
    </source>
</evidence>
<dbReference type="Gene3D" id="3.30.60.80">
    <property type="match status" value="1"/>
</dbReference>
<feature type="domain" description="Toprim" evidence="8">
    <location>
        <begin position="83"/>
        <end position="178"/>
    </location>
</feature>
<dbReference type="NCBIfam" id="TIGR00615">
    <property type="entry name" value="recR"/>
    <property type="match status" value="1"/>
</dbReference>
<evidence type="ECO:0000256" key="2">
    <source>
        <dbReference type="ARBA" id="ARBA00022763"/>
    </source>
</evidence>
<dbReference type="InterPro" id="IPR000093">
    <property type="entry name" value="DNA_Rcmb_RecR"/>
</dbReference>
<keyword evidence="3 7" id="KW-0863">Zinc-finger</keyword>
<dbReference type="PROSITE" id="PS50880">
    <property type="entry name" value="TOPRIM"/>
    <property type="match status" value="1"/>
</dbReference>
<dbReference type="GO" id="GO:0006281">
    <property type="term" value="P:DNA repair"/>
    <property type="evidence" value="ECO:0007669"/>
    <property type="project" value="UniProtKB-UniRule"/>
</dbReference>
<dbReference type="InterPro" id="IPR023627">
    <property type="entry name" value="Rcmb_RecR"/>
</dbReference>
<evidence type="ECO:0000256" key="4">
    <source>
        <dbReference type="ARBA" id="ARBA00022833"/>
    </source>
</evidence>
<dbReference type="InterPro" id="IPR034137">
    <property type="entry name" value="TOPRIM_RecR"/>
</dbReference>
<dbReference type="AlphaFoldDB" id="A0A1T4MGV1"/>
<evidence type="ECO:0000256" key="3">
    <source>
        <dbReference type="ARBA" id="ARBA00022771"/>
    </source>
</evidence>
<protein>
    <recommendedName>
        <fullName evidence="7">Recombination protein RecR</fullName>
    </recommendedName>
</protein>
<reference evidence="10" key="1">
    <citation type="submission" date="2017-02" db="EMBL/GenBank/DDBJ databases">
        <authorList>
            <person name="Varghese N."/>
            <person name="Submissions S."/>
        </authorList>
    </citation>
    <scope>NUCLEOTIDE SEQUENCE [LARGE SCALE GENOMIC DNA]</scope>
    <source>
        <strain evidence="10">ATCC 51356</strain>
    </source>
</reference>
<dbReference type="PROSITE" id="PS01300">
    <property type="entry name" value="RECR"/>
    <property type="match status" value="1"/>
</dbReference>
<keyword evidence="10" id="KW-1185">Reference proteome</keyword>
<evidence type="ECO:0000256" key="6">
    <source>
        <dbReference type="ARBA" id="ARBA00023204"/>
    </source>
</evidence>
<evidence type="ECO:0000313" key="10">
    <source>
        <dbReference type="Proteomes" id="UP000190121"/>
    </source>
</evidence>
<dbReference type="InterPro" id="IPR006171">
    <property type="entry name" value="TOPRIM_dom"/>
</dbReference>
<evidence type="ECO:0000256" key="5">
    <source>
        <dbReference type="ARBA" id="ARBA00023172"/>
    </source>
</evidence>
<evidence type="ECO:0000256" key="1">
    <source>
        <dbReference type="ARBA" id="ARBA00022723"/>
    </source>
</evidence>
<accession>A0A1T4MGV1</accession>
<dbReference type="GO" id="GO:0006310">
    <property type="term" value="P:DNA recombination"/>
    <property type="evidence" value="ECO:0007669"/>
    <property type="project" value="UniProtKB-UniRule"/>
</dbReference>
<gene>
    <name evidence="7" type="primary">recR</name>
    <name evidence="9" type="ORF">SAMN02745171_00770</name>
</gene>
<dbReference type="RefSeq" id="WP_078736715.1">
    <property type="nucleotide sequence ID" value="NZ_FUXE01000006.1"/>
</dbReference>
<dbReference type="PANTHER" id="PTHR30446">
    <property type="entry name" value="RECOMBINATION PROTEIN RECR"/>
    <property type="match status" value="1"/>
</dbReference>
<dbReference type="Gene3D" id="1.10.8.420">
    <property type="entry name" value="RecR Domain 1"/>
    <property type="match status" value="1"/>
</dbReference>
<dbReference type="SMART" id="SM00493">
    <property type="entry name" value="TOPRIM"/>
    <property type="match status" value="1"/>
</dbReference>
<dbReference type="Pfam" id="PF21175">
    <property type="entry name" value="RecR_C"/>
    <property type="match status" value="1"/>
</dbReference>
<dbReference type="GO" id="GO:0008270">
    <property type="term" value="F:zinc ion binding"/>
    <property type="evidence" value="ECO:0007669"/>
    <property type="project" value="UniProtKB-KW"/>
</dbReference>
<proteinExistence type="inferred from homology"/>
<dbReference type="Pfam" id="PF21176">
    <property type="entry name" value="RecR_HhH"/>
    <property type="match status" value="1"/>
</dbReference>
<keyword evidence="4 7" id="KW-0862">Zinc</keyword>
<dbReference type="PANTHER" id="PTHR30446:SF0">
    <property type="entry name" value="RECOMBINATION PROTEIN RECR"/>
    <property type="match status" value="1"/>
</dbReference>
<feature type="zinc finger region" description="C4-type" evidence="7">
    <location>
        <begin position="60"/>
        <end position="75"/>
    </location>
</feature>
<keyword evidence="6 7" id="KW-0234">DNA repair</keyword>
<dbReference type="Pfam" id="PF13662">
    <property type="entry name" value="Toprim_4"/>
    <property type="match status" value="1"/>
</dbReference>
<evidence type="ECO:0000313" key="9">
    <source>
        <dbReference type="EMBL" id="SJZ66172.1"/>
    </source>
</evidence>
<name>A0A1T4MGV1_9PORP</name>